<dbReference type="Gene3D" id="2.30.110.10">
    <property type="entry name" value="Electron Transport, Fmn-binding Protein, Chain A"/>
    <property type="match status" value="1"/>
</dbReference>
<gene>
    <name evidence="1" type="ORF">C7443_106139</name>
</gene>
<dbReference type="Proteomes" id="UP000246569">
    <property type="component" value="Unassembled WGS sequence"/>
</dbReference>
<dbReference type="InterPro" id="IPR012349">
    <property type="entry name" value="Split_barrel_FMN-bd"/>
</dbReference>
<evidence type="ECO:0000313" key="1">
    <source>
        <dbReference type="EMBL" id="PWV61125.1"/>
    </source>
</evidence>
<proteinExistence type="predicted"/>
<keyword evidence="2" id="KW-1185">Reference proteome</keyword>
<accession>A0A317MU16</accession>
<comment type="caution">
    <text evidence="1">The sequence shown here is derived from an EMBL/GenBank/DDBJ whole genome shotgun (WGS) entry which is preliminary data.</text>
</comment>
<evidence type="ECO:0000313" key="2">
    <source>
        <dbReference type="Proteomes" id="UP000246569"/>
    </source>
</evidence>
<dbReference type="OrthoDB" id="334393at2"/>
<sequence>MSDDRCPPLSEAVVDFIEGPTALLLASRGADHVPSLMLGRGCRVAADRGSVTVFVNADGAESLLADVEGCAELAVVFSQPSSNRTLQLKGSDARRVPLTAADHASLARKLAILDADLSLIGFVAPYTQTLLSADAAEPVALRFTPTAVFEQTPGPRAGSPLEPEA</sequence>
<reference evidence="1 2" key="1">
    <citation type="submission" date="2018-05" db="EMBL/GenBank/DDBJ databases">
        <title>Genomic Encyclopedia of Type Strains, Phase IV (KMG-IV): sequencing the most valuable type-strain genomes for metagenomic binning, comparative biology and taxonomic classification.</title>
        <authorList>
            <person name="Goeker M."/>
        </authorList>
    </citation>
    <scope>NUCLEOTIDE SEQUENCE [LARGE SCALE GENOMIC DNA]</scope>
    <source>
        <strain evidence="1 2">DSM 23606</strain>
    </source>
</reference>
<dbReference type="RefSeq" id="WP_110018801.1">
    <property type="nucleotide sequence ID" value="NZ_QGTJ01000006.1"/>
</dbReference>
<dbReference type="EMBL" id="QGTJ01000006">
    <property type="protein sequence ID" value="PWV61125.1"/>
    <property type="molecule type" value="Genomic_DNA"/>
</dbReference>
<protein>
    <recommendedName>
        <fullName evidence="3">Pyridoxamine 5'-phosphate oxidase putative domain-containing protein</fullName>
    </recommendedName>
</protein>
<name>A0A317MU16_9GAMM</name>
<dbReference type="AlphaFoldDB" id="A0A317MU16"/>
<evidence type="ECO:0008006" key="3">
    <source>
        <dbReference type="Google" id="ProtNLM"/>
    </source>
</evidence>
<organism evidence="1 2">
    <name type="scientific">Plasticicumulans acidivorans</name>
    <dbReference type="NCBI Taxonomy" id="886464"/>
    <lineage>
        <taxon>Bacteria</taxon>
        <taxon>Pseudomonadati</taxon>
        <taxon>Pseudomonadota</taxon>
        <taxon>Gammaproteobacteria</taxon>
        <taxon>Candidatus Competibacteraceae</taxon>
        <taxon>Plasticicumulans</taxon>
    </lineage>
</organism>